<gene>
    <name evidence="4" type="ORF">GCM10007147_22060</name>
</gene>
<organism evidence="4 5">
    <name type="scientific">Nocardiopsis kunsanensis</name>
    <dbReference type="NCBI Taxonomy" id="141693"/>
    <lineage>
        <taxon>Bacteria</taxon>
        <taxon>Bacillati</taxon>
        <taxon>Actinomycetota</taxon>
        <taxon>Actinomycetes</taxon>
        <taxon>Streptosporangiales</taxon>
        <taxon>Nocardiopsidaceae</taxon>
        <taxon>Nocardiopsis</taxon>
    </lineage>
</organism>
<feature type="binding site" evidence="3">
    <location>
        <position position="60"/>
    </location>
    <ligand>
        <name>Mg(2+)</name>
        <dbReference type="ChEBI" id="CHEBI:18420"/>
        <label>1</label>
    </ligand>
</feature>
<evidence type="ECO:0000313" key="5">
    <source>
        <dbReference type="Proteomes" id="UP000654947"/>
    </source>
</evidence>
<dbReference type="InterPro" id="IPR036705">
    <property type="entry name" value="Ribosyl_crysJ1_sf"/>
</dbReference>
<dbReference type="GO" id="GO:0016787">
    <property type="term" value="F:hydrolase activity"/>
    <property type="evidence" value="ECO:0007669"/>
    <property type="project" value="UniProtKB-KW"/>
</dbReference>
<name>A0A918XD02_9ACTN</name>
<feature type="binding site" evidence="3">
    <location>
        <position position="281"/>
    </location>
    <ligand>
        <name>Mg(2+)</name>
        <dbReference type="ChEBI" id="CHEBI:18420"/>
        <label>1</label>
    </ligand>
</feature>
<reference evidence="4 5" key="1">
    <citation type="journal article" date="2014" name="Int. J. Syst. Evol. Microbiol.">
        <title>Complete genome sequence of Corynebacterium casei LMG S-19264T (=DSM 44701T), isolated from a smear-ripened cheese.</title>
        <authorList>
            <consortium name="US DOE Joint Genome Institute (JGI-PGF)"/>
            <person name="Walter F."/>
            <person name="Albersmeier A."/>
            <person name="Kalinowski J."/>
            <person name="Ruckert C."/>
        </authorList>
    </citation>
    <scope>NUCLEOTIDE SEQUENCE [LARGE SCALE GENOMIC DNA]</scope>
    <source>
        <strain evidence="4 5">KCTC 19473</strain>
    </source>
</reference>
<evidence type="ECO:0000256" key="2">
    <source>
        <dbReference type="ARBA" id="ARBA00022801"/>
    </source>
</evidence>
<accession>A0A918XD02</accession>
<dbReference type="PANTHER" id="PTHR16222:SF24">
    <property type="entry name" value="ADP-RIBOSYLHYDROLASE ARH3"/>
    <property type="match status" value="1"/>
</dbReference>
<dbReference type="RefSeq" id="WP_193517895.1">
    <property type="nucleotide sequence ID" value="NZ_BMXL01000009.1"/>
</dbReference>
<dbReference type="InterPro" id="IPR005502">
    <property type="entry name" value="Ribosyl_crysJ1"/>
</dbReference>
<dbReference type="GO" id="GO:0046872">
    <property type="term" value="F:metal ion binding"/>
    <property type="evidence" value="ECO:0007669"/>
    <property type="project" value="UniProtKB-KW"/>
</dbReference>
<dbReference type="EMBL" id="BMXL01000009">
    <property type="protein sequence ID" value="GHD25135.1"/>
    <property type="molecule type" value="Genomic_DNA"/>
</dbReference>
<evidence type="ECO:0008006" key="6">
    <source>
        <dbReference type="Google" id="ProtNLM"/>
    </source>
</evidence>
<dbReference type="Proteomes" id="UP000654947">
    <property type="component" value="Unassembled WGS sequence"/>
</dbReference>
<evidence type="ECO:0000256" key="1">
    <source>
        <dbReference type="ARBA" id="ARBA00010702"/>
    </source>
</evidence>
<comment type="similarity">
    <text evidence="1">Belongs to the ADP-ribosylglycohydrolase family.</text>
</comment>
<evidence type="ECO:0000313" key="4">
    <source>
        <dbReference type="EMBL" id="GHD25135.1"/>
    </source>
</evidence>
<sequence>MPHPLTPTTGREDRAAGVLLAAACGDALGVPYEFAPRLGQDSVPGMIGGGLGPYAPGEYSDDTQMAVCIARALAGADGLPLRDTRVLDAVADHFLHWRRSGATDIGNQTRAVLDSALETADPHGTAAALLRTSRGLHRDGGRTAGNGSLMRTGPVALHTVDDAGTTAESARLVSDLTHADPLAGDACVIWCEGIRHAVVHGTFDGVRAGVGLLPAERRADWNTRLDAAESAEPHTFGSNGFVVTALQAAWSAITRTPLTDGGTGHLRSSLEAAVRAGDDTDTVAAIAGSLLGARWGASAVPDEWYAAVHGWEELTAGGLVDLALRIGR</sequence>
<comment type="caution">
    <text evidence="4">The sequence shown here is derived from an EMBL/GenBank/DDBJ whole genome shotgun (WGS) entry which is preliminary data.</text>
</comment>
<feature type="binding site" evidence="3">
    <location>
        <position position="62"/>
    </location>
    <ligand>
        <name>Mg(2+)</name>
        <dbReference type="ChEBI" id="CHEBI:18420"/>
        <label>1</label>
    </ligand>
</feature>
<evidence type="ECO:0000256" key="3">
    <source>
        <dbReference type="PIRSR" id="PIRSR605502-1"/>
    </source>
</evidence>
<comment type="cofactor">
    <cofactor evidence="3">
        <name>Mg(2+)</name>
        <dbReference type="ChEBI" id="CHEBI:18420"/>
    </cofactor>
    <text evidence="3">Binds 2 magnesium ions per subunit.</text>
</comment>
<dbReference type="InterPro" id="IPR050792">
    <property type="entry name" value="ADP-ribosylglycohydrolase"/>
</dbReference>
<dbReference type="Gene3D" id="1.10.4080.10">
    <property type="entry name" value="ADP-ribosylation/Crystallin J1"/>
    <property type="match status" value="1"/>
</dbReference>
<protein>
    <recommendedName>
        <fullName evidence="6">ADP-ribosylglycohydrolase family protein</fullName>
    </recommendedName>
</protein>
<feature type="binding site" evidence="3">
    <location>
        <position position="279"/>
    </location>
    <ligand>
        <name>Mg(2+)</name>
        <dbReference type="ChEBI" id="CHEBI:18420"/>
        <label>1</label>
    </ligand>
</feature>
<keyword evidence="2" id="KW-0378">Hydrolase</keyword>
<dbReference type="SUPFAM" id="SSF101478">
    <property type="entry name" value="ADP-ribosylglycohydrolase"/>
    <property type="match status" value="1"/>
</dbReference>
<dbReference type="Pfam" id="PF03747">
    <property type="entry name" value="ADP_ribosyl_GH"/>
    <property type="match status" value="1"/>
</dbReference>
<keyword evidence="3" id="KW-0479">Metal-binding</keyword>
<proteinExistence type="inferred from homology"/>
<feature type="binding site" evidence="3">
    <location>
        <position position="61"/>
    </location>
    <ligand>
        <name>Mg(2+)</name>
        <dbReference type="ChEBI" id="CHEBI:18420"/>
        <label>1</label>
    </ligand>
</feature>
<dbReference type="PANTHER" id="PTHR16222">
    <property type="entry name" value="ADP-RIBOSYLGLYCOHYDROLASE"/>
    <property type="match status" value="1"/>
</dbReference>
<keyword evidence="3" id="KW-0460">Magnesium</keyword>
<keyword evidence="5" id="KW-1185">Reference proteome</keyword>
<feature type="binding site" evidence="3">
    <location>
        <position position="282"/>
    </location>
    <ligand>
        <name>Mg(2+)</name>
        <dbReference type="ChEBI" id="CHEBI:18420"/>
        <label>1</label>
    </ligand>
</feature>
<dbReference type="AlphaFoldDB" id="A0A918XD02"/>